<feature type="compositionally biased region" description="Low complexity" evidence="12">
    <location>
        <begin position="2164"/>
        <end position="2183"/>
    </location>
</feature>
<evidence type="ECO:0000256" key="4">
    <source>
        <dbReference type="ARBA" id="ARBA00019622"/>
    </source>
</evidence>
<evidence type="ECO:0000256" key="9">
    <source>
        <dbReference type="ARBA" id="ARBA00023242"/>
    </source>
</evidence>
<evidence type="ECO:0000256" key="3">
    <source>
        <dbReference type="ARBA" id="ARBA00011629"/>
    </source>
</evidence>
<dbReference type="Pfam" id="PF09497">
    <property type="entry name" value="Med12"/>
    <property type="match status" value="1"/>
</dbReference>
<keyword evidence="8" id="KW-0804">Transcription</keyword>
<evidence type="ECO:0000256" key="1">
    <source>
        <dbReference type="ARBA" id="ARBA00004123"/>
    </source>
</evidence>
<accession>A0A0F2MLG2</accession>
<comment type="subunit">
    <text evidence="3">Component of the SRB8-11 complex, which itself associates with the Mediator complex.</text>
</comment>
<reference evidence="14 15" key="2">
    <citation type="journal article" date="2015" name="Eukaryot. Cell">
        <title>Asexual propagation of a virulent clone complex in a human and feline outbreak of sporotrichosis.</title>
        <authorList>
            <person name="Teixeira Mde M."/>
            <person name="Rodrigues A.M."/>
            <person name="Tsui C.K."/>
            <person name="de Almeida L.G."/>
            <person name="Van Diepeningen A.D."/>
            <person name="van den Ende B.G."/>
            <person name="Fernandes G.F."/>
            <person name="Kano R."/>
            <person name="Hamelin R.C."/>
            <person name="Lopes-Bezerra L.M."/>
            <person name="Vasconcelos A.T."/>
            <person name="de Hoog S."/>
            <person name="de Camargo Z.P."/>
            <person name="Felipe M.S."/>
        </authorList>
    </citation>
    <scope>NUCLEOTIDE SEQUENCE [LARGE SCALE GENOMIC DNA]</scope>
    <source>
        <strain evidence="14 15">1099-18</strain>
    </source>
</reference>
<evidence type="ECO:0000256" key="10">
    <source>
        <dbReference type="ARBA" id="ARBA00025661"/>
    </source>
</evidence>
<feature type="compositionally biased region" description="Polar residues" evidence="12">
    <location>
        <begin position="369"/>
        <end position="400"/>
    </location>
</feature>
<feature type="compositionally biased region" description="Low complexity" evidence="12">
    <location>
        <begin position="401"/>
        <end position="430"/>
    </location>
</feature>
<feature type="domain" description="Mediator complex subunit Med12" evidence="13">
    <location>
        <begin position="534"/>
        <end position="597"/>
    </location>
</feature>
<dbReference type="RefSeq" id="XP_016592356.1">
    <property type="nucleotide sequence ID" value="XM_016732516.1"/>
</dbReference>
<feature type="region of interest" description="Disordered" evidence="12">
    <location>
        <begin position="2147"/>
        <end position="2205"/>
    </location>
</feature>
<feature type="region of interest" description="Disordered" evidence="12">
    <location>
        <begin position="904"/>
        <end position="935"/>
    </location>
</feature>
<dbReference type="GeneID" id="27667793"/>
<feature type="compositionally biased region" description="Polar residues" evidence="12">
    <location>
        <begin position="308"/>
        <end position="324"/>
    </location>
</feature>
<feature type="region of interest" description="Disordered" evidence="12">
    <location>
        <begin position="2025"/>
        <end position="2059"/>
    </location>
</feature>
<dbReference type="KEGG" id="ssck:SPSK_05805"/>
<feature type="compositionally biased region" description="Pro residues" evidence="12">
    <location>
        <begin position="196"/>
        <end position="206"/>
    </location>
</feature>
<dbReference type="GO" id="GO:0006357">
    <property type="term" value="P:regulation of transcription by RNA polymerase II"/>
    <property type="evidence" value="ECO:0007669"/>
    <property type="project" value="InterPro"/>
</dbReference>
<dbReference type="Proteomes" id="UP000033710">
    <property type="component" value="Unassembled WGS sequence"/>
</dbReference>
<dbReference type="SMART" id="SM01281">
    <property type="entry name" value="Med12"/>
    <property type="match status" value="1"/>
</dbReference>
<feature type="region of interest" description="Disordered" evidence="12">
    <location>
        <begin position="185"/>
        <end position="345"/>
    </location>
</feature>
<dbReference type="PANTHER" id="PTHR46567">
    <property type="entry name" value="MEDIATOR OF RNA POLYMERASE II TRANSCRIPTION SUBUNIT 12"/>
    <property type="match status" value="1"/>
</dbReference>
<feature type="compositionally biased region" description="Polar residues" evidence="12">
    <location>
        <begin position="282"/>
        <end position="296"/>
    </location>
</feature>
<feature type="compositionally biased region" description="Low complexity" evidence="12">
    <location>
        <begin position="94"/>
        <end position="122"/>
    </location>
</feature>
<keyword evidence="7" id="KW-0010">Activator</keyword>
<evidence type="ECO:0000256" key="11">
    <source>
        <dbReference type="ARBA" id="ARBA00032010"/>
    </source>
</evidence>
<feature type="region of interest" description="Disordered" evidence="12">
    <location>
        <begin position="1785"/>
        <end position="1822"/>
    </location>
</feature>
<feature type="region of interest" description="Disordered" evidence="12">
    <location>
        <begin position="1"/>
        <end position="173"/>
    </location>
</feature>
<dbReference type="Pfam" id="PF25326">
    <property type="entry name" value="ARM_SRB8"/>
    <property type="match status" value="1"/>
</dbReference>
<evidence type="ECO:0000256" key="12">
    <source>
        <dbReference type="SAM" id="MobiDB-lite"/>
    </source>
</evidence>
<evidence type="ECO:0000256" key="8">
    <source>
        <dbReference type="ARBA" id="ARBA00023163"/>
    </source>
</evidence>
<keyword evidence="6" id="KW-0805">Transcription regulation</keyword>
<dbReference type="GO" id="GO:0016592">
    <property type="term" value="C:mediator complex"/>
    <property type="evidence" value="ECO:0007669"/>
    <property type="project" value="InterPro"/>
</dbReference>
<evidence type="ECO:0000256" key="2">
    <source>
        <dbReference type="ARBA" id="ARBA00010289"/>
    </source>
</evidence>
<organism evidence="14 15">
    <name type="scientific">Sporothrix schenckii 1099-18</name>
    <dbReference type="NCBI Taxonomy" id="1397361"/>
    <lineage>
        <taxon>Eukaryota</taxon>
        <taxon>Fungi</taxon>
        <taxon>Dikarya</taxon>
        <taxon>Ascomycota</taxon>
        <taxon>Pezizomycotina</taxon>
        <taxon>Sordariomycetes</taxon>
        <taxon>Sordariomycetidae</taxon>
        <taxon>Ophiostomatales</taxon>
        <taxon>Ophiostomataceae</taxon>
        <taxon>Sporothrix</taxon>
    </lineage>
</organism>
<dbReference type="EMBL" id="AXCR01000001">
    <property type="protein sequence ID" value="KJR89680.1"/>
    <property type="molecule type" value="Genomic_DNA"/>
</dbReference>
<feature type="region of interest" description="Disordered" evidence="12">
    <location>
        <begin position="360"/>
        <end position="450"/>
    </location>
</feature>
<dbReference type="InterPro" id="IPR019035">
    <property type="entry name" value="Mediator_Med12"/>
</dbReference>
<feature type="compositionally biased region" description="Basic and acidic residues" evidence="12">
    <location>
        <begin position="325"/>
        <end position="335"/>
    </location>
</feature>
<evidence type="ECO:0000313" key="14">
    <source>
        <dbReference type="EMBL" id="KJR89680.1"/>
    </source>
</evidence>
<feature type="compositionally biased region" description="Low complexity" evidence="12">
    <location>
        <begin position="1"/>
        <end position="11"/>
    </location>
</feature>
<dbReference type="PANTHER" id="PTHR46567:SF1">
    <property type="entry name" value="MEDIATOR OF RNA POLYMERASE II TRANSCRIPTION SUBUNIT 12"/>
    <property type="match status" value="1"/>
</dbReference>
<feature type="compositionally biased region" description="Low complexity" evidence="12">
    <location>
        <begin position="1785"/>
        <end position="1807"/>
    </location>
</feature>
<evidence type="ECO:0000256" key="6">
    <source>
        <dbReference type="ARBA" id="ARBA00023015"/>
    </source>
</evidence>
<evidence type="ECO:0000313" key="15">
    <source>
        <dbReference type="Proteomes" id="UP000033710"/>
    </source>
</evidence>
<feature type="compositionally biased region" description="Low complexity" evidence="12">
    <location>
        <begin position="231"/>
        <end position="240"/>
    </location>
</feature>
<proteinExistence type="inferred from homology"/>
<keyword evidence="9" id="KW-0539">Nucleus</keyword>
<dbReference type="GO" id="GO:0003712">
    <property type="term" value="F:transcription coregulator activity"/>
    <property type="evidence" value="ECO:0007669"/>
    <property type="project" value="InterPro"/>
</dbReference>
<evidence type="ECO:0000256" key="5">
    <source>
        <dbReference type="ARBA" id="ARBA00022491"/>
    </source>
</evidence>
<comment type="caution">
    <text evidence="14">The sequence shown here is derived from an EMBL/GenBank/DDBJ whole genome shotgun (WGS) entry which is preliminary data.</text>
</comment>
<feature type="compositionally biased region" description="Polar residues" evidence="12">
    <location>
        <begin position="918"/>
        <end position="935"/>
    </location>
</feature>
<dbReference type="VEuPathDB" id="FungiDB:SPSK_05805"/>
<feature type="compositionally biased region" description="Low complexity" evidence="12">
    <location>
        <begin position="40"/>
        <end position="87"/>
    </location>
</feature>
<evidence type="ECO:0000259" key="13">
    <source>
        <dbReference type="SMART" id="SM01281"/>
    </source>
</evidence>
<feature type="compositionally biased region" description="Low complexity" evidence="12">
    <location>
        <begin position="2030"/>
        <end position="2059"/>
    </location>
</feature>
<gene>
    <name evidence="14" type="ORF">SPSK_05805</name>
</gene>
<feature type="compositionally biased region" description="Polar residues" evidence="12">
    <location>
        <begin position="28"/>
        <end position="39"/>
    </location>
</feature>
<keyword evidence="5" id="KW-0678">Repressor</keyword>
<evidence type="ECO:0000256" key="7">
    <source>
        <dbReference type="ARBA" id="ARBA00023159"/>
    </source>
</evidence>
<comment type="function">
    <text evidence="10">Component of the SRB8-11 complex. The SRB8-11 complex is a regulatory module of the Mediator complex which is itself involved in regulation of basal and activated RNA polymerase II-dependent transcription. The SRB8-11 complex may be involved in the transcriptional repression of a subset of genes regulated by Mediator. It may inhibit the association of the Mediator complex with RNA polymerase II to form the holoenzyme complex.</text>
</comment>
<comment type="subcellular location">
    <subcellularLocation>
        <location evidence="1">Nucleus</location>
    </subcellularLocation>
</comment>
<protein>
    <recommendedName>
        <fullName evidence="4">Mediator of RNA polymerase II transcription subunit 12</fullName>
    </recommendedName>
    <alternativeName>
        <fullName evidence="11">Mediator complex subunit 12</fullName>
    </alternativeName>
</protein>
<reference evidence="14 15" key="1">
    <citation type="journal article" date="2014" name="BMC Genomics">
        <title>Comparative genomics of the major fungal agents of human and animal Sporotrichosis: Sporothrix schenckii and Sporothrix brasiliensis.</title>
        <authorList>
            <person name="Teixeira M.M."/>
            <person name="de Almeida L.G."/>
            <person name="Kubitschek-Barreira P."/>
            <person name="Alves F.L."/>
            <person name="Kioshima E.S."/>
            <person name="Abadio A.K."/>
            <person name="Fernandes L."/>
            <person name="Derengowski L.S."/>
            <person name="Ferreira K.S."/>
            <person name="Souza R.C."/>
            <person name="Ruiz J.C."/>
            <person name="de Andrade N.C."/>
            <person name="Paes H.C."/>
            <person name="Nicola A.M."/>
            <person name="Albuquerque P."/>
            <person name="Gerber A.L."/>
            <person name="Martins V.P."/>
            <person name="Peconick L.D."/>
            <person name="Neto A.V."/>
            <person name="Chaucanez C.B."/>
            <person name="Silva P.A."/>
            <person name="Cunha O.L."/>
            <person name="de Oliveira F.F."/>
            <person name="dos Santos T.C."/>
            <person name="Barros A.L."/>
            <person name="Soares M.A."/>
            <person name="de Oliveira L.M."/>
            <person name="Marini M.M."/>
            <person name="Villalobos-Duno H."/>
            <person name="Cunha M.M."/>
            <person name="de Hoog S."/>
            <person name="da Silveira J.F."/>
            <person name="Henrissat B."/>
            <person name="Nino-Vega G.A."/>
            <person name="Cisalpino P.S."/>
            <person name="Mora-Montes H.M."/>
            <person name="Almeida S.R."/>
            <person name="Stajich J.E."/>
            <person name="Lopes-Bezerra L.M."/>
            <person name="Vasconcelos A.T."/>
            <person name="Felipe M.S."/>
        </authorList>
    </citation>
    <scope>NUCLEOTIDE SEQUENCE [LARGE SCALE GENOMIC DNA]</scope>
    <source>
        <strain evidence="14 15">1099-18</strain>
    </source>
</reference>
<dbReference type="InterPro" id="IPR057344">
    <property type="entry name" value="ARM_SRB8"/>
</dbReference>
<sequence>MASESSQSQVSPPVPPLPSGGRRMDDAQPQQPRGNDKQLSQMQVLQQRILQQQMKMQKQQRLQQPQQKQQHQKQQQQKQHIQQIQKQMAHKQKQQQPQHTPQSPSQSQSQSQPQAQSQPQQPGSNDGAQHHKPRQIPAKKQLQKQAPPLFARAQRVDGYSISRGLRKDGLYRSLNTEPETEASFAARWLPAVSHPPSHPPSQPQPLPLSHSSDQGLSSGAATPKSIGTDASDPSSRTSKSSKSELPICSSRGRAPFNEFSWAIEPPRNDVDVPPTTPTTTPQAGSASSPTGTPSAGSNGGSLRASMFKKSTTLAYGSGSSSGNQKDADGVDKDGLAKPWHLDVPPGIPYYVVPSTGRRLGALTKGGSRNFAQSPTQAQQKGSSGNGTRTGASPFANSRTVSGSGSFGANGSASPSGTNNTAVRNNGNNRNKSAGGVGSKSPSAANRVQKPAVRYLDFNPWKGRHLEDRLTDSTVRMGQYDRLPNPQSHTTETTSARAWLPLLLRQKNSTMVLGQALALANALSREKNHIPPASQFKLPPRVTVTDTRRETWLRDLTNAGIPLRKLSRTIPHGLRGKVLLEQCMLKSVPVDRAMWLARCVGAQELRAFKRKGTANVSALAESELRWLKDWTLTVQQFVEAFLVEINLEKGTGEERLQYAARFARQLYLERLLDHDQFLNWMLVGLRNAARLPAAASVSTPYFDLWLFIVEEYFHGIMQRRKTSAHLAVSILSRLEFSGPISSAQAKKLLQIMVQSHPDAFVSHPVWPRYETLLHTTLLPAPSPSAPEQPPPALLDAVSTIRHRNDCLRPETSAEMDQVVNYLQPLDSALRCPTDFASHFAEFLRLDKRETVPFVIRWCASIHRPGLAKIYIAARLIGELCQMDAKLATNYMLGFLSSDRKTASARNHAANDSGSRKKSTSTALSKSRQATLQTIQDQQPEGNKALYQLVGLLVAQDLFLPAHYLASLILQSRPSDADEIIPEGRPHVRLVAELPVHLLNQSTSSLRANHLRRLGYDTEYESQDTERILDQVQKAFTEMAAAAQTIPVTTNTADETPGSTMTAASPVGIVAAEPPREARAAASVIKLARTVENRSRNVKMAVADWLQKNVVTAMRTYSKLVMGEIDGYGANLGPVGVRRPSSKADTVAAPNGNGQLPPYATNPANLSLERVNAVRSLIEKTDDLRLLSEFILAVASYPQSISVMALCADTINLYLGAFLAMGNARTLYDKVMARALAITVRVDSGANTAYQTLLPPGTDVRPLLLALPALAEKMPQPGPGSVMLGVNGQPIRLIPKAASALGGASKNGASSGTREELMKKHFEVGTAMATDIQTRLLQIDQRLSVATYDADCSPLSDGRAAHVPQEDADADEVREEMVKLASSSSSSIDSTTMDNLFGTIAMISQGRWRRIQPDGDLAAQARTRDDYRLSGSLFARLRRFNPAHFDTIMVKWLKRLRTMRDRPAIGTLYPVFVVFGCLDLASLLATTADEQPREAGAMIQSPARNTWRTSYLQDVLTLLSVPIADSHPVLTCDECQRFRVFQDEALYVAPAGIAALIRNAIAEMTLWRHHQRQTSQGLVAMQPASGAVARNPINALSVSRLLRSAAFADAHKAGIALAKTTDQTVRSGLWEMMTLALTRQVAPGRSPLEMLRGLDIFAADAGQVALGLIVSPGPYASAAERTKEADNLANLILRAVSEFQFATLSVLHSLPSDMATSLKDHAQTRFLDTVPTRKHLTAMSSTPSTPAIGTTGGSNNGFGNGFDVASGFLNIVRTILLNHQQQFQKKLEQQQQQQQSTTVTTTGSGAANTQLPPPPSPGLLPASGIPPLDSSVVDKLGELWCLLQEPTSAAARKDKDLPAIDAERIVNLKHAILRDWLPALLSLILLHLPNRDALLLSIDGIHGSGFGGSGSVMAALVRTDSSKLPGSQGASPATFSSPANSTAATVGMNMVTNFNAVTSNNFGVGAASVGSNHGATPGGGVGGVAGLARTSRDHEQEAVYAGACIALASLYVEVSSLADNGDAAVVGHGQGSTSSTTTTTTTSAPSATASAPSATNSSANATMEGSCGHRLALQSRLFDTALLLADSLSDEMRQHCVRALRDAVASRDGGVGGDLQPVMAYILSSPVSASIYYPHLVLERLPQISLFGRAPPAPTPRERSNASDRGTSANASQATTGTAASATPTPGAPGGTAAPPPGPPRRMASGMGYGGFFGLTGTNQTKRVRFGLKTWDAVSDPSPAVQDNDTAVNLWLLEATKVVRQRRR</sequence>
<comment type="similarity">
    <text evidence="2">Belongs to the Mediator complex subunit 12 family.</text>
</comment>
<dbReference type="OrthoDB" id="20828at2759"/>
<name>A0A0F2MLG2_SPOSC</name>